<feature type="transmembrane region" description="Helical" evidence="2">
    <location>
        <begin position="243"/>
        <end position="265"/>
    </location>
</feature>
<dbReference type="OrthoDB" id="3245657at2759"/>
<dbReference type="Pfam" id="PF04478">
    <property type="entry name" value="Mid2"/>
    <property type="match status" value="1"/>
</dbReference>
<feature type="signal peptide" evidence="3">
    <location>
        <begin position="1"/>
        <end position="22"/>
    </location>
</feature>
<feature type="compositionally biased region" description="Low complexity" evidence="1">
    <location>
        <begin position="330"/>
        <end position="340"/>
    </location>
</feature>
<accession>A0A2R6S4J4</accession>
<evidence type="ECO:0000313" key="5">
    <source>
        <dbReference type="EMBL" id="PSS37173.1"/>
    </source>
</evidence>
<keyword evidence="2" id="KW-0812">Transmembrane</keyword>
<evidence type="ECO:0000256" key="2">
    <source>
        <dbReference type="SAM" id="Phobius"/>
    </source>
</evidence>
<keyword evidence="2" id="KW-0472">Membrane</keyword>
<evidence type="ECO:0000256" key="3">
    <source>
        <dbReference type="SAM" id="SignalP"/>
    </source>
</evidence>
<sequence>MLLYCVIIWLLTVSILPSSVSAGLVNITVDDTNPDPLTGAVFDYSPLGWSFGPSCSGCEAKPDQTKAYDGTWHDATYDPTFDPSNPGKSVAQTASLQYNGSAFYVYGILSESTSDPGSIADIVFLIDGQPIGKFVYTPPGIAGGYSFNVLLYGNDTIPQGQHTFTIQNGEVGGLGSLILLDYIVYSRDDGTSQSSSSSVTSSSSQSSSSSGSATSTAHSSSQYSNQTGSSTASHGISHETRNIVIACVVSAVGAALLLLILFYCLRRRSRTEGGTTNTVMPYSQWVRNNGGEGYIEAQGVQEIARTPSATGVAPLPLAFHSATIDASEGSSLHPSHLSSSRTADGTAPRSSSDTSRIPAGVSSSLATMAYSTQTAYFPSSKSANIPIHIPANSQLSDKKRVLSPSPPAYEDVESNNSDLNRR</sequence>
<evidence type="ECO:0000256" key="1">
    <source>
        <dbReference type="SAM" id="MobiDB-lite"/>
    </source>
</evidence>
<proteinExistence type="predicted"/>
<keyword evidence="2" id="KW-1133">Transmembrane helix</keyword>
<reference evidence="5 6" key="1">
    <citation type="submission" date="2018-02" db="EMBL/GenBank/DDBJ databases">
        <title>Genome sequence of the basidiomycete white-rot fungus Phlebia centrifuga.</title>
        <authorList>
            <person name="Granchi Z."/>
            <person name="Peng M."/>
            <person name="de Vries R.P."/>
            <person name="Hilden K."/>
            <person name="Makela M.R."/>
            <person name="Grigoriev I."/>
            <person name="Riley R."/>
        </authorList>
    </citation>
    <scope>NUCLEOTIDE SEQUENCE [LARGE SCALE GENOMIC DNA]</scope>
    <source>
        <strain evidence="5 6">FBCC195</strain>
    </source>
</reference>
<dbReference type="EMBL" id="MLYV02000081">
    <property type="protein sequence ID" value="PSS37173.1"/>
    <property type="molecule type" value="Genomic_DNA"/>
</dbReference>
<evidence type="ECO:0000313" key="6">
    <source>
        <dbReference type="Proteomes" id="UP000186601"/>
    </source>
</evidence>
<evidence type="ECO:0000259" key="4">
    <source>
        <dbReference type="Pfam" id="PF04478"/>
    </source>
</evidence>
<name>A0A2R6S4J4_9APHY</name>
<feature type="region of interest" description="Disordered" evidence="1">
    <location>
        <begin position="329"/>
        <end position="359"/>
    </location>
</feature>
<organism evidence="5 6">
    <name type="scientific">Hermanssonia centrifuga</name>
    <dbReference type="NCBI Taxonomy" id="98765"/>
    <lineage>
        <taxon>Eukaryota</taxon>
        <taxon>Fungi</taxon>
        <taxon>Dikarya</taxon>
        <taxon>Basidiomycota</taxon>
        <taxon>Agaricomycotina</taxon>
        <taxon>Agaricomycetes</taxon>
        <taxon>Polyporales</taxon>
        <taxon>Meruliaceae</taxon>
        <taxon>Hermanssonia</taxon>
    </lineage>
</organism>
<feature type="compositionally biased region" description="Low complexity" evidence="1">
    <location>
        <begin position="193"/>
        <end position="231"/>
    </location>
</feature>
<gene>
    <name evidence="5" type="ORF">PHLCEN_2v1046</name>
</gene>
<comment type="caution">
    <text evidence="5">The sequence shown here is derived from an EMBL/GenBank/DDBJ whole genome shotgun (WGS) entry which is preliminary data.</text>
</comment>
<feature type="chain" id="PRO_5015310035" description="Mid2 domain-containing protein" evidence="3">
    <location>
        <begin position="23"/>
        <end position="422"/>
    </location>
</feature>
<dbReference type="STRING" id="98765.A0A2R6S4J4"/>
<keyword evidence="6" id="KW-1185">Reference proteome</keyword>
<dbReference type="Proteomes" id="UP000186601">
    <property type="component" value="Unassembled WGS sequence"/>
</dbReference>
<feature type="domain" description="Mid2" evidence="4">
    <location>
        <begin position="212"/>
        <end position="264"/>
    </location>
</feature>
<protein>
    <recommendedName>
        <fullName evidence="4">Mid2 domain-containing protein</fullName>
    </recommendedName>
</protein>
<dbReference type="Gene3D" id="2.60.120.260">
    <property type="entry name" value="Galactose-binding domain-like"/>
    <property type="match status" value="1"/>
</dbReference>
<dbReference type="AlphaFoldDB" id="A0A2R6S4J4"/>
<feature type="region of interest" description="Disordered" evidence="1">
    <location>
        <begin position="193"/>
        <end position="234"/>
    </location>
</feature>
<dbReference type="InterPro" id="IPR007567">
    <property type="entry name" value="Mid2_dom"/>
</dbReference>
<feature type="region of interest" description="Disordered" evidence="1">
    <location>
        <begin position="381"/>
        <end position="422"/>
    </location>
</feature>
<feature type="compositionally biased region" description="Polar residues" evidence="1">
    <location>
        <begin position="348"/>
        <end position="359"/>
    </location>
</feature>
<keyword evidence="3" id="KW-0732">Signal</keyword>